<dbReference type="RefSeq" id="WP_345824297.1">
    <property type="nucleotide sequence ID" value="NZ_JBDIML010000002.1"/>
</dbReference>
<dbReference type="Pfam" id="PF00300">
    <property type="entry name" value="His_Phos_1"/>
    <property type="match status" value="1"/>
</dbReference>
<dbReference type="SUPFAM" id="SSF53254">
    <property type="entry name" value="Phosphoglycerate mutase-like"/>
    <property type="match status" value="1"/>
</dbReference>
<dbReference type="SMART" id="SM00855">
    <property type="entry name" value="PGAM"/>
    <property type="match status" value="1"/>
</dbReference>
<dbReference type="PANTHER" id="PTHR48100:SF59">
    <property type="entry name" value="ADENOSYLCOBALAMIN_ALPHA-RIBAZOLE PHOSPHATASE"/>
    <property type="match status" value="1"/>
</dbReference>
<keyword evidence="2" id="KW-1185">Reference proteome</keyword>
<dbReference type="InterPro" id="IPR050275">
    <property type="entry name" value="PGM_Phosphatase"/>
</dbReference>
<evidence type="ECO:0000313" key="1">
    <source>
        <dbReference type="EMBL" id="MEN2766828.1"/>
    </source>
</evidence>
<dbReference type="EC" id="3.1.3.-" evidence="1"/>
<organism evidence="1 2">
    <name type="scientific">Ornithinibacillus xuwenensis</name>
    <dbReference type="NCBI Taxonomy" id="3144668"/>
    <lineage>
        <taxon>Bacteria</taxon>
        <taxon>Bacillati</taxon>
        <taxon>Bacillota</taxon>
        <taxon>Bacilli</taxon>
        <taxon>Bacillales</taxon>
        <taxon>Bacillaceae</taxon>
        <taxon>Ornithinibacillus</taxon>
    </lineage>
</organism>
<dbReference type="InterPro" id="IPR001345">
    <property type="entry name" value="PG/BPGM_mutase_AS"/>
</dbReference>
<dbReference type="PANTHER" id="PTHR48100">
    <property type="entry name" value="BROAD-SPECIFICITY PHOSPHATASE YOR283W-RELATED"/>
    <property type="match status" value="1"/>
</dbReference>
<name>A0ABU9XEY5_9BACI</name>
<proteinExistence type="predicted"/>
<dbReference type="CDD" id="cd07067">
    <property type="entry name" value="HP_PGM_like"/>
    <property type="match status" value="1"/>
</dbReference>
<gene>
    <name evidence="1" type="ORF">ABC228_06500</name>
</gene>
<dbReference type="EMBL" id="JBDIML010000002">
    <property type="protein sequence ID" value="MEN2766828.1"/>
    <property type="molecule type" value="Genomic_DNA"/>
</dbReference>
<dbReference type="InterPro" id="IPR029033">
    <property type="entry name" value="His_PPase_superfam"/>
</dbReference>
<dbReference type="PROSITE" id="PS00175">
    <property type="entry name" value="PG_MUTASE"/>
    <property type="match status" value="1"/>
</dbReference>
<dbReference type="InterPro" id="IPR013078">
    <property type="entry name" value="His_Pase_superF_clade-1"/>
</dbReference>
<dbReference type="Proteomes" id="UP001444625">
    <property type="component" value="Unassembled WGS sequence"/>
</dbReference>
<evidence type="ECO:0000313" key="2">
    <source>
        <dbReference type="Proteomes" id="UP001444625"/>
    </source>
</evidence>
<keyword evidence="1" id="KW-0378">Hydrolase</keyword>
<protein>
    <submittedName>
        <fullName evidence="1">Histidine phosphatase family protein</fullName>
        <ecNumber evidence="1">3.1.3.-</ecNumber>
    </submittedName>
</protein>
<dbReference type="GO" id="GO:0016787">
    <property type="term" value="F:hydrolase activity"/>
    <property type="evidence" value="ECO:0007669"/>
    <property type="project" value="UniProtKB-KW"/>
</dbReference>
<dbReference type="Gene3D" id="3.40.50.1240">
    <property type="entry name" value="Phosphoglycerate mutase-like"/>
    <property type="match status" value="1"/>
</dbReference>
<comment type="caution">
    <text evidence="1">The sequence shown here is derived from an EMBL/GenBank/DDBJ whole genome shotgun (WGS) entry which is preliminary data.</text>
</comment>
<accession>A0ABU9XEY5</accession>
<reference evidence="1 2" key="1">
    <citation type="submission" date="2024-05" db="EMBL/GenBank/DDBJ databases">
        <authorList>
            <person name="Haq I."/>
            <person name="Ullah Z."/>
            <person name="Ahmad R."/>
            <person name="Li M."/>
            <person name="Tong Y."/>
        </authorList>
    </citation>
    <scope>NUCLEOTIDE SEQUENCE [LARGE SCALE GENOMIC DNA]</scope>
    <source>
        <strain evidence="1 2">16A2E</strain>
    </source>
</reference>
<sequence>MTTIYLVRHGETDWNAERRMQGQTDIPLNAKGIQQAEACGAALHASDYDVVISSHLKRAKKTADIINTYLNLPSEQMEEFAERHFGDGEGLTIEERQSLFPDHDYPNQEPLDVFSNRVMNGMDRVHAKYPTNRVLVVAHGAVINRILANLSNGELGFGKTIIENTSITTIEKQNDGWAILGYNQVDHLLAMELKTNA</sequence>